<dbReference type="SUPFAM" id="SSF103378">
    <property type="entry name" value="2-methylcitrate dehydratase PrpD"/>
    <property type="match status" value="1"/>
</dbReference>
<evidence type="ECO:0000256" key="1">
    <source>
        <dbReference type="ARBA" id="ARBA00006174"/>
    </source>
</evidence>
<dbReference type="RefSeq" id="WP_072558298.1">
    <property type="nucleotide sequence ID" value="NZ_CP018154.1"/>
</dbReference>
<feature type="domain" description="MmgE/PrpD C-terminal" evidence="3">
    <location>
        <begin position="262"/>
        <end position="410"/>
    </location>
</feature>
<reference evidence="4 5" key="1">
    <citation type="submission" date="2016-11" db="EMBL/GenBank/DDBJ databases">
        <title>Sphingorhabdus sp. LPB0140, isolated from marine environment.</title>
        <authorList>
            <person name="Kim E."/>
            <person name="Yi H."/>
        </authorList>
    </citation>
    <scope>NUCLEOTIDE SEQUENCE [LARGE SCALE GENOMIC DNA]</scope>
    <source>
        <strain evidence="4 5">LPB0140</strain>
    </source>
</reference>
<dbReference type="InterPro" id="IPR005656">
    <property type="entry name" value="MmgE_PrpD"/>
</dbReference>
<protein>
    <submittedName>
        <fullName evidence="4">MmgE/PrpD</fullName>
    </submittedName>
</protein>
<organism evidence="4 5">
    <name type="scientific">Sphingorhabdus lutea</name>
    <dbReference type="NCBI Taxonomy" id="1913578"/>
    <lineage>
        <taxon>Bacteria</taxon>
        <taxon>Pseudomonadati</taxon>
        <taxon>Pseudomonadota</taxon>
        <taxon>Alphaproteobacteria</taxon>
        <taxon>Sphingomonadales</taxon>
        <taxon>Sphingomonadaceae</taxon>
        <taxon>Sphingorhabdus</taxon>
    </lineage>
</organism>
<gene>
    <name evidence="4" type="ORF">LPB140_01020</name>
</gene>
<dbReference type="EMBL" id="CP018154">
    <property type="protein sequence ID" value="APG61653.1"/>
    <property type="molecule type" value="Genomic_DNA"/>
</dbReference>
<feature type="domain" description="MmgE/PrpD N-terminal" evidence="2">
    <location>
        <begin position="14"/>
        <end position="235"/>
    </location>
</feature>
<dbReference type="Proteomes" id="UP000242561">
    <property type="component" value="Chromosome"/>
</dbReference>
<evidence type="ECO:0000313" key="5">
    <source>
        <dbReference type="Proteomes" id="UP000242561"/>
    </source>
</evidence>
<accession>A0A1L3J981</accession>
<dbReference type="InterPro" id="IPR042188">
    <property type="entry name" value="MmgE/PrpD_sf_2"/>
</dbReference>
<sequence length="434" mass="46073">MKNINLILDFAATPHKLPDDVLGHCEHLLADTLAVGAAGAYSPEAQVLLPIIRQWGANDDARILSRDEKLPAASAAFFNGFAIHCLEWDAVHEGAVVHAMSVVSAALLAMSDKMGGSDRQEFLTALAIGVDIASGFGMAATGPMKFFRPATAGLMGASLACARLAGASREEMANIIGLAYSFIGGTMQAHVEASITLPLQIANAAKSAIMAVDLGCGDMNGPHDILDGPFGYGALIEPLDLTEYCTYLGKIWRIAEVSVKPYPSGRASHGALGALAKLYGDGAVNLGNVAGMKLYAPPLIHRLVARPYMDGMRASYARLSLPFLAAMMVRDGYINPAYFDDAGMADDRLAALAKNISVILDDNQDGNALGPQRLLITLKDGSEIAQIIHDNLGSPNAPMSAKQVQEKYDLCRALCPETTLKIFNEPLNYATEKK</sequence>
<evidence type="ECO:0000313" key="4">
    <source>
        <dbReference type="EMBL" id="APG61653.1"/>
    </source>
</evidence>
<dbReference type="STRING" id="1913578.LPB140_01020"/>
<keyword evidence="5" id="KW-1185">Reference proteome</keyword>
<dbReference type="Gene3D" id="1.10.4100.10">
    <property type="entry name" value="2-methylcitrate dehydratase PrpD"/>
    <property type="match status" value="1"/>
</dbReference>
<evidence type="ECO:0000259" key="2">
    <source>
        <dbReference type="Pfam" id="PF03972"/>
    </source>
</evidence>
<dbReference type="InterPro" id="IPR036148">
    <property type="entry name" value="MmgE/PrpD_sf"/>
</dbReference>
<dbReference type="InterPro" id="IPR042183">
    <property type="entry name" value="MmgE/PrpD_sf_1"/>
</dbReference>
<dbReference type="Gene3D" id="3.30.1330.120">
    <property type="entry name" value="2-methylcitrate dehydratase PrpD"/>
    <property type="match status" value="1"/>
</dbReference>
<dbReference type="KEGG" id="sphl:LPB140_01020"/>
<dbReference type="InterPro" id="IPR045336">
    <property type="entry name" value="MmgE_PrpD_N"/>
</dbReference>
<dbReference type="Pfam" id="PF03972">
    <property type="entry name" value="MmgE_PrpD_N"/>
    <property type="match status" value="1"/>
</dbReference>
<dbReference type="PANTHER" id="PTHR16943">
    <property type="entry name" value="2-METHYLCITRATE DEHYDRATASE-RELATED"/>
    <property type="match status" value="1"/>
</dbReference>
<dbReference type="PANTHER" id="PTHR16943:SF8">
    <property type="entry name" value="2-METHYLCITRATE DEHYDRATASE"/>
    <property type="match status" value="1"/>
</dbReference>
<dbReference type="InterPro" id="IPR045337">
    <property type="entry name" value="MmgE_PrpD_C"/>
</dbReference>
<comment type="similarity">
    <text evidence="1">Belongs to the PrpD family.</text>
</comment>
<proteinExistence type="inferred from homology"/>
<dbReference type="Pfam" id="PF19305">
    <property type="entry name" value="MmgE_PrpD_C"/>
    <property type="match status" value="1"/>
</dbReference>
<evidence type="ECO:0000259" key="3">
    <source>
        <dbReference type="Pfam" id="PF19305"/>
    </source>
</evidence>
<dbReference type="OrthoDB" id="9795089at2"/>
<name>A0A1L3J981_9SPHN</name>
<dbReference type="GO" id="GO:0016829">
    <property type="term" value="F:lyase activity"/>
    <property type="evidence" value="ECO:0007669"/>
    <property type="project" value="InterPro"/>
</dbReference>
<dbReference type="AlphaFoldDB" id="A0A1L3J981"/>